<sequence length="84" mass="9403">MKTRTKTPKYNKRKVKGRKIRKTRKLYKMKGCSKQKGGISATNLVSHSLLNAARYVPHTITNAYNGLVGNPAATNFLPWAGHYA</sequence>
<reference evidence="2" key="1">
    <citation type="journal article" date="2020" name="Nature">
        <title>Giant virus diversity and host interactions through global metagenomics.</title>
        <authorList>
            <person name="Schulz F."/>
            <person name="Roux S."/>
            <person name="Paez-Espino D."/>
            <person name="Jungbluth S."/>
            <person name="Walsh D.A."/>
            <person name="Denef V.J."/>
            <person name="McMahon K.D."/>
            <person name="Konstantinidis K.T."/>
            <person name="Eloe-Fadrosh E.A."/>
            <person name="Kyrpides N.C."/>
            <person name="Woyke T."/>
        </authorList>
    </citation>
    <scope>NUCLEOTIDE SEQUENCE</scope>
    <source>
        <strain evidence="2">GVMAG-M-3300024258-14</strain>
    </source>
</reference>
<dbReference type="EMBL" id="MN740210">
    <property type="protein sequence ID" value="QHT93724.1"/>
    <property type="molecule type" value="Genomic_DNA"/>
</dbReference>
<dbReference type="AlphaFoldDB" id="A0A6C0IKK1"/>
<name>A0A6C0IKK1_9ZZZZ</name>
<evidence type="ECO:0000313" key="2">
    <source>
        <dbReference type="EMBL" id="QHT93724.1"/>
    </source>
</evidence>
<accession>A0A6C0IKK1</accession>
<organism evidence="2">
    <name type="scientific">viral metagenome</name>
    <dbReference type="NCBI Taxonomy" id="1070528"/>
    <lineage>
        <taxon>unclassified sequences</taxon>
        <taxon>metagenomes</taxon>
        <taxon>organismal metagenomes</taxon>
    </lineage>
</organism>
<proteinExistence type="predicted"/>
<protein>
    <submittedName>
        <fullName evidence="2">Uncharacterized protein</fullName>
    </submittedName>
</protein>
<feature type="region of interest" description="Disordered" evidence="1">
    <location>
        <begin position="1"/>
        <end position="20"/>
    </location>
</feature>
<evidence type="ECO:0000256" key="1">
    <source>
        <dbReference type="SAM" id="MobiDB-lite"/>
    </source>
</evidence>